<dbReference type="PANTHER" id="PTHR48100">
    <property type="entry name" value="BROAD-SPECIFICITY PHOSPHATASE YOR283W-RELATED"/>
    <property type="match status" value="1"/>
</dbReference>
<keyword evidence="5" id="KW-1185">Reference proteome</keyword>
<dbReference type="InterPro" id="IPR050275">
    <property type="entry name" value="PGM_Phosphatase"/>
</dbReference>
<dbReference type="PANTHER" id="PTHR48100:SF62">
    <property type="entry name" value="GLUCOSYL-3-PHOSPHOGLYCERATE PHOSPHATASE"/>
    <property type="match status" value="1"/>
</dbReference>
<dbReference type="SMART" id="SM00855">
    <property type="entry name" value="PGAM"/>
    <property type="match status" value="1"/>
</dbReference>
<feature type="binding site" evidence="2">
    <location>
        <position position="85"/>
    </location>
    <ligand>
        <name>substrate</name>
    </ligand>
</feature>
<comment type="caution">
    <text evidence="4">The sequence shown here is derived from an EMBL/GenBank/DDBJ whole genome shotgun (WGS) entry which is preliminary data.</text>
</comment>
<dbReference type="CDD" id="cd07067">
    <property type="entry name" value="HP_PGM_like"/>
    <property type="match status" value="1"/>
</dbReference>
<evidence type="ECO:0000313" key="5">
    <source>
        <dbReference type="Proteomes" id="UP000573599"/>
    </source>
</evidence>
<evidence type="ECO:0000256" key="1">
    <source>
        <dbReference type="PIRSR" id="PIRSR613078-1"/>
    </source>
</evidence>
<dbReference type="Pfam" id="PF00300">
    <property type="entry name" value="His_Phos_1"/>
    <property type="match status" value="1"/>
</dbReference>
<evidence type="ECO:0000313" key="4">
    <source>
        <dbReference type="EMBL" id="NYG05820.1"/>
    </source>
</evidence>
<keyword evidence="4" id="KW-0413">Isomerase</keyword>
<dbReference type="InterPro" id="IPR013078">
    <property type="entry name" value="His_Pase_superF_clade-1"/>
</dbReference>
<dbReference type="EMBL" id="JACCAB010000001">
    <property type="protein sequence ID" value="NYG05820.1"/>
    <property type="molecule type" value="Genomic_DNA"/>
</dbReference>
<dbReference type="RefSeq" id="WP_179420390.1">
    <property type="nucleotide sequence ID" value="NZ_JACCAB010000001.1"/>
</dbReference>
<evidence type="ECO:0000256" key="2">
    <source>
        <dbReference type="PIRSR" id="PIRSR613078-2"/>
    </source>
</evidence>
<sequence length="228" mass="24360">MSGEASASTAATTPTAATTSTTPRTSGRRRVIVLRHGQTDDNARGVWQGQVDSDLSSLGREQARDAAGALAAYAPSVVVASDLKRAAETGAEVARACGVPISYDARWREIHVGQWAGMTTEQVSSEFPEERLRHLRGEDFVRGVDGESLSDVAQRVRAALDDLLDSLPPGQTAVVATHGVTGRVVIAELVDLDRLTAWRVLGGFGNCHWAEVVEAENGWRIQTWNASA</sequence>
<dbReference type="GO" id="GO:0005737">
    <property type="term" value="C:cytoplasm"/>
    <property type="evidence" value="ECO:0007669"/>
    <property type="project" value="TreeGrafter"/>
</dbReference>
<dbReference type="InterPro" id="IPR029033">
    <property type="entry name" value="His_PPase_superfam"/>
</dbReference>
<dbReference type="EC" id="5.4.2.12" evidence="4"/>
<dbReference type="GO" id="GO:0004619">
    <property type="term" value="F:phosphoglycerate mutase activity"/>
    <property type="evidence" value="ECO:0007669"/>
    <property type="project" value="UniProtKB-EC"/>
</dbReference>
<feature type="active site" description="Proton donor/acceptor" evidence="1">
    <location>
        <position position="109"/>
    </location>
</feature>
<feature type="binding site" evidence="2">
    <location>
        <begin position="35"/>
        <end position="42"/>
    </location>
    <ligand>
        <name>substrate</name>
    </ligand>
</feature>
<feature type="compositionally biased region" description="Low complexity" evidence="3">
    <location>
        <begin position="1"/>
        <end position="25"/>
    </location>
</feature>
<evidence type="ECO:0000256" key="3">
    <source>
        <dbReference type="SAM" id="MobiDB-lite"/>
    </source>
</evidence>
<dbReference type="GO" id="GO:0016791">
    <property type="term" value="F:phosphatase activity"/>
    <property type="evidence" value="ECO:0007669"/>
    <property type="project" value="TreeGrafter"/>
</dbReference>
<feature type="active site" description="Tele-phosphohistidine intermediate" evidence="1">
    <location>
        <position position="36"/>
    </location>
</feature>
<dbReference type="InterPro" id="IPR001345">
    <property type="entry name" value="PG/BPGM_mutase_AS"/>
</dbReference>
<gene>
    <name evidence="4" type="ORF">BJ986_000307</name>
</gene>
<proteinExistence type="predicted"/>
<name>A0A852WB09_9MICO</name>
<dbReference type="Proteomes" id="UP000573599">
    <property type="component" value="Unassembled WGS sequence"/>
</dbReference>
<protein>
    <submittedName>
        <fullName evidence="4">Putative phosphoglycerate mutase</fullName>
        <ecNumber evidence="4">5.4.2.12</ecNumber>
    </submittedName>
</protein>
<dbReference type="SUPFAM" id="SSF53254">
    <property type="entry name" value="Phosphoglycerate mutase-like"/>
    <property type="match status" value="1"/>
</dbReference>
<feature type="region of interest" description="Disordered" evidence="3">
    <location>
        <begin position="1"/>
        <end position="30"/>
    </location>
</feature>
<reference evidence="4 5" key="1">
    <citation type="submission" date="2020-07" db="EMBL/GenBank/DDBJ databases">
        <title>Sequencing the genomes of 1000 actinobacteria strains.</title>
        <authorList>
            <person name="Klenk H.-P."/>
        </authorList>
    </citation>
    <scope>NUCLEOTIDE SEQUENCE [LARGE SCALE GENOMIC DNA]</scope>
    <source>
        <strain evidence="4 5">DSM 23987</strain>
    </source>
</reference>
<dbReference type="PROSITE" id="PS00175">
    <property type="entry name" value="PG_MUTASE"/>
    <property type="match status" value="1"/>
</dbReference>
<organism evidence="4 5">
    <name type="scientific">Pedococcus badiiscoriae</name>
    <dbReference type="NCBI Taxonomy" id="642776"/>
    <lineage>
        <taxon>Bacteria</taxon>
        <taxon>Bacillati</taxon>
        <taxon>Actinomycetota</taxon>
        <taxon>Actinomycetes</taxon>
        <taxon>Micrococcales</taxon>
        <taxon>Intrasporangiaceae</taxon>
        <taxon>Pedococcus</taxon>
    </lineage>
</organism>
<accession>A0A852WB09</accession>
<dbReference type="Gene3D" id="3.40.50.1240">
    <property type="entry name" value="Phosphoglycerate mutase-like"/>
    <property type="match status" value="1"/>
</dbReference>
<dbReference type="AlphaFoldDB" id="A0A852WB09"/>